<dbReference type="Proteomes" id="UP000837857">
    <property type="component" value="Chromosome 21"/>
</dbReference>
<keyword evidence="2" id="KW-1185">Reference proteome</keyword>
<organism evidence="1 2">
    <name type="scientific">Iphiclides podalirius</name>
    <name type="common">scarce swallowtail</name>
    <dbReference type="NCBI Taxonomy" id="110791"/>
    <lineage>
        <taxon>Eukaryota</taxon>
        <taxon>Metazoa</taxon>
        <taxon>Ecdysozoa</taxon>
        <taxon>Arthropoda</taxon>
        <taxon>Hexapoda</taxon>
        <taxon>Insecta</taxon>
        <taxon>Pterygota</taxon>
        <taxon>Neoptera</taxon>
        <taxon>Endopterygota</taxon>
        <taxon>Lepidoptera</taxon>
        <taxon>Glossata</taxon>
        <taxon>Ditrysia</taxon>
        <taxon>Papilionoidea</taxon>
        <taxon>Papilionidae</taxon>
        <taxon>Papilioninae</taxon>
        <taxon>Iphiclides</taxon>
    </lineage>
</organism>
<evidence type="ECO:0000313" key="2">
    <source>
        <dbReference type="Proteomes" id="UP000837857"/>
    </source>
</evidence>
<gene>
    <name evidence="1" type="ORF">IPOD504_LOCUS8471</name>
</gene>
<proteinExistence type="predicted"/>
<dbReference type="EMBL" id="OW152833">
    <property type="protein sequence ID" value="CAH2054076.1"/>
    <property type="molecule type" value="Genomic_DNA"/>
</dbReference>
<name>A0ABN8IFK7_9NEOP</name>
<protein>
    <submittedName>
        <fullName evidence="1">Uncharacterized protein</fullName>
    </submittedName>
</protein>
<reference evidence="1" key="1">
    <citation type="submission" date="2022-03" db="EMBL/GenBank/DDBJ databases">
        <authorList>
            <person name="Martin H S."/>
        </authorList>
    </citation>
    <scope>NUCLEOTIDE SEQUENCE</scope>
</reference>
<sequence length="104" mass="11685">MPQFKCSEHDRNTRVSDVFDVLISSSLNVSNSTATWHPRRRDKSVARNCTHKEAIVRRAVASEARARLIVDGRGGFPWCVYGNVYRAHGTTRRGGPPFAEETGR</sequence>
<accession>A0ABN8IFK7</accession>
<evidence type="ECO:0000313" key="1">
    <source>
        <dbReference type="EMBL" id="CAH2054076.1"/>
    </source>
</evidence>
<feature type="non-terminal residue" evidence="1">
    <location>
        <position position="1"/>
    </location>
</feature>